<accession>A0AAV3ZAP8</accession>
<reference evidence="2 3" key="1">
    <citation type="journal article" date="2021" name="Elife">
        <title>Chloroplast acquisition without the gene transfer in kleptoplastic sea slugs, Plakobranchus ocellatus.</title>
        <authorList>
            <person name="Maeda T."/>
            <person name="Takahashi S."/>
            <person name="Yoshida T."/>
            <person name="Shimamura S."/>
            <person name="Takaki Y."/>
            <person name="Nagai Y."/>
            <person name="Toyoda A."/>
            <person name="Suzuki Y."/>
            <person name="Arimoto A."/>
            <person name="Ishii H."/>
            <person name="Satoh N."/>
            <person name="Nishiyama T."/>
            <person name="Hasebe M."/>
            <person name="Maruyama T."/>
            <person name="Minagawa J."/>
            <person name="Obokata J."/>
            <person name="Shigenobu S."/>
        </authorList>
    </citation>
    <scope>NUCLEOTIDE SEQUENCE [LARGE SCALE GENOMIC DNA]</scope>
</reference>
<evidence type="ECO:0000313" key="2">
    <source>
        <dbReference type="EMBL" id="GFN91013.1"/>
    </source>
</evidence>
<dbReference type="SUPFAM" id="SSF53098">
    <property type="entry name" value="Ribonuclease H-like"/>
    <property type="match status" value="1"/>
</dbReference>
<dbReference type="EMBL" id="BLXT01002086">
    <property type="protein sequence ID" value="GFN91013.1"/>
    <property type="molecule type" value="Genomic_DNA"/>
</dbReference>
<comment type="caution">
    <text evidence="2">The sequence shown here is derived from an EMBL/GenBank/DDBJ whole genome shotgun (WGS) entry which is preliminary data.</text>
</comment>
<keyword evidence="2" id="KW-0808">Transferase</keyword>
<gene>
    <name evidence="2" type="ORF">PoB_001751900</name>
</gene>
<name>A0AAV3ZAP8_9GAST</name>
<dbReference type="AlphaFoldDB" id="A0AAV3ZAP8"/>
<keyword evidence="2" id="KW-0695">RNA-directed DNA polymerase</keyword>
<feature type="domain" description="Integrase catalytic" evidence="1">
    <location>
        <begin position="1"/>
        <end position="63"/>
    </location>
</feature>
<dbReference type="InterPro" id="IPR001584">
    <property type="entry name" value="Integrase_cat-core"/>
</dbReference>
<dbReference type="Proteomes" id="UP000735302">
    <property type="component" value="Unassembled WGS sequence"/>
</dbReference>
<proteinExistence type="predicted"/>
<keyword evidence="2" id="KW-0548">Nucleotidyltransferase</keyword>
<dbReference type="GO" id="GO:0003964">
    <property type="term" value="F:RNA-directed DNA polymerase activity"/>
    <property type="evidence" value="ECO:0007669"/>
    <property type="project" value="UniProtKB-KW"/>
</dbReference>
<dbReference type="GO" id="GO:0003676">
    <property type="term" value="F:nucleic acid binding"/>
    <property type="evidence" value="ECO:0007669"/>
    <property type="project" value="InterPro"/>
</dbReference>
<dbReference type="InterPro" id="IPR012337">
    <property type="entry name" value="RNaseH-like_sf"/>
</dbReference>
<dbReference type="InterPro" id="IPR036397">
    <property type="entry name" value="RNaseH_sf"/>
</dbReference>
<keyword evidence="3" id="KW-1185">Reference proteome</keyword>
<organism evidence="2 3">
    <name type="scientific">Plakobranchus ocellatus</name>
    <dbReference type="NCBI Taxonomy" id="259542"/>
    <lineage>
        <taxon>Eukaryota</taxon>
        <taxon>Metazoa</taxon>
        <taxon>Spiralia</taxon>
        <taxon>Lophotrochozoa</taxon>
        <taxon>Mollusca</taxon>
        <taxon>Gastropoda</taxon>
        <taxon>Heterobranchia</taxon>
        <taxon>Euthyneura</taxon>
        <taxon>Panpulmonata</taxon>
        <taxon>Sacoglossa</taxon>
        <taxon>Placobranchoidea</taxon>
        <taxon>Plakobranchidae</taxon>
        <taxon>Plakobranchus</taxon>
    </lineage>
</organism>
<sequence>MVAEALVGTNSRFGVLEKLSSEKGIWFISDCMKEVCRLLGIKQMATTPYKPMCNGIVERFKATPKTCLCCMYNDRPRRLLHQPSHIHFILPRFRCSRENYMRPHSYLEKALSLYQKNTLVTGWKGKGSSVWLTELILPPSKSN</sequence>
<dbReference type="GO" id="GO:0015074">
    <property type="term" value="P:DNA integration"/>
    <property type="evidence" value="ECO:0007669"/>
    <property type="project" value="InterPro"/>
</dbReference>
<dbReference type="Gene3D" id="3.30.420.10">
    <property type="entry name" value="Ribonuclease H-like superfamily/Ribonuclease H"/>
    <property type="match status" value="1"/>
</dbReference>
<protein>
    <submittedName>
        <fullName evidence="2">Reverse transcriptase</fullName>
    </submittedName>
</protein>
<evidence type="ECO:0000259" key="1">
    <source>
        <dbReference type="PROSITE" id="PS50994"/>
    </source>
</evidence>
<dbReference type="PROSITE" id="PS50994">
    <property type="entry name" value="INTEGRASE"/>
    <property type="match status" value="1"/>
</dbReference>
<evidence type="ECO:0000313" key="3">
    <source>
        <dbReference type="Proteomes" id="UP000735302"/>
    </source>
</evidence>